<name>A0A0P1ATK8_PLAHL</name>
<dbReference type="GeneID" id="36396018"/>
<protein>
    <submittedName>
        <fullName evidence="2">Uncharacterized protein</fullName>
    </submittedName>
</protein>
<keyword evidence="3" id="KW-1185">Reference proteome</keyword>
<dbReference type="Proteomes" id="UP000054928">
    <property type="component" value="Unassembled WGS sequence"/>
</dbReference>
<keyword evidence="1" id="KW-0812">Transmembrane</keyword>
<sequence>MRFPVYMHCSLIIAQFCVPAIINLFPGLLEFVGQKRRKIYRQIVHKPFNPPESSGVITTANHLGPISSISIDNADSTAYKSLKLLLFM</sequence>
<reference evidence="3" key="1">
    <citation type="submission" date="2014-09" db="EMBL/GenBank/DDBJ databases">
        <authorList>
            <person name="Sharma Rahul"/>
            <person name="Thines Marco"/>
        </authorList>
    </citation>
    <scope>NUCLEOTIDE SEQUENCE [LARGE SCALE GENOMIC DNA]</scope>
</reference>
<dbReference type="RefSeq" id="XP_024580986.1">
    <property type="nucleotide sequence ID" value="XM_024730739.1"/>
</dbReference>
<dbReference type="AlphaFoldDB" id="A0A0P1ATK8"/>
<evidence type="ECO:0000256" key="1">
    <source>
        <dbReference type="SAM" id="Phobius"/>
    </source>
</evidence>
<keyword evidence="1" id="KW-0472">Membrane</keyword>
<dbReference type="EMBL" id="CCYD01001204">
    <property type="protein sequence ID" value="CEG44617.1"/>
    <property type="molecule type" value="Genomic_DNA"/>
</dbReference>
<evidence type="ECO:0000313" key="2">
    <source>
        <dbReference type="EMBL" id="CEG44617.1"/>
    </source>
</evidence>
<organism evidence="2 3">
    <name type="scientific">Plasmopara halstedii</name>
    <name type="common">Downy mildew of sunflower</name>
    <dbReference type="NCBI Taxonomy" id="4781"/>
    <lineage>
        <taxon>Eukaryota</taxon>
        <taxon>Sar</taxon>
        <taxon>Stramenopiles</taxon>
        <taxon>Oomycota</taxon>
        <taxon>Peronosporomycetes</taxon>
        <taxon>Peronosporales</taxon>
        <taxon>Peronosporaceae</taxon>
        <taxon>Plasmopara</taxon>
    </lineage>
</organism>
<accession>A0A0P1ATK8</accession>
<keyword evidence="1" id="KW-1133">Transmembrane helix</keyword>
<proteinExistence type="predicted"/>
<evidence type="ECO:0000313" key="3">
    <source>
        <dbReference type="Proteomes" id="UP000054928"/>
    </source>
</evidence>
<feature type="transmembrane region" description="Helical" evidence="1">
    <location>
        <begin position="12"/>
        <end position="32"/>
    </location>
</feature>